<name>A0AAV7QU77_PLEWA</name>
<dbReference type="Proteomes" id="UP001066276">
    <property type="component" value="Chromosome 6"/>
</dbReference>
<evidence type="ECO:0000256" key="9">
    <source>
        <dbReference type="ARBA" id="ARBA00039658"/>
    </source>
</evidence>
<evidence type="ECO:0000259" key="11">
    <source>
        <dbReference type="PROSITE" id="PS50879"/>
    </source>
</evidence>
<evidence type="ECO:0000256" key="5">
    <source>
        <dbReference type="ARBA" id="ARBA00022722"/>
    </source>
</evidence>
<dbReference type="Gene3D" id="3.30.70.270">
    <property type="match status" value="2"/>
</dbReference>
<dbReference type="Pfam" id="PF17921">
    <property type="entry name" value="Integrase_H2C2"/>
    <property type="match status" value="1"/>
</dbReference>
<dbReference type="Gene3D" id="1.10.340.70">
    <property type="match status" value="1"/>
</dbReference>
<keyword evidence="6" id="KW-0255">Endonuclease</keyword>
<dbReference type="InterPro" id="IPR000477">
    <property type="entry name" value="RT_dom"/>
</dbReference>
<evidence type="ECO:0000256" key="2">
    <source>
        <dbReference type="ARBA" id="ARBA00012180"/>
    </source>
</evidence>
<keyword evidence="14" id="KW-1185">Reference proteome</keyword>
<dbReference type="InterPro" id="IPR041373">
    <property type="entry name" value="RT_RNaseH"/>
</dbReference>
<dbReference type="EMBL" id="JANPWB010000010">
    <property type="protein sequence ID" value="KAJ1143002.1"/>
    <property type="molecule type" value="Genomic_DNA"/>
</dbReference>
<dbReference type="InterPro" id="IPR036397">
    <property type="entry name" value="RNaseH_sf"/>
</dbReference>
<keyword evidence="4" id="KW-0548">Nucleotidyltransferase</keyword>
<keyword evidence="7" id="KW-0378">Hydrolase</keyword>
<dbReference type="Pfam" id="PF00078">
    <property type="entry name" value="RVT_1"/>
    <property type="match status" value="1"/>
</dbReference>
<keyword evidence="5" id="KW-0540">Nuclease</keyword>
<dbReference type="Pfam" id="PF00665">
    <property type="entry name" value="rve"/>
    <property type="match status" value="1"/>
</dbReference>
<evidence type="ECO:0000256" key="6">
    <source>
        <dbReference type="ARBA" id="ARBA00022759"/>
    </source>
</evidence>
<dbReference type="PANTHER" id="PTHR37984">
    <property type="entry name" value="PROTEIN CBG26694"/>
    <property type="match status" value="1"/>
</dbReference>
<evidence type="ECO:0000256" key="4">
    <source>
        <dbReference type="ARBA" id="ARBA00022695"/>
    </source>
</evidence>
<dbReference type="GO" id="GO:0015074">
    <property type="term" value="P:DNA integration"/>
    <property type="evidence" value="ECO:0007669"/>
    <property type="project" value="InterPro"/>
</dbReference>
<dbReference type="AlphaFoldDB" id="A0AAV7QU77"/>
<dbReference type="PROSITE" id="PS50879">
    <property type="entry name" value="RNASE_H_1"/>
    <property type="match status" value="1"/>
</dbReference>
<dbReference type="InterPro" id="IPR002156">
    <property type="entry name" value="RNaseH_domain"/>
</dbReference>
<feature type="domain" description="RNase H type-1" evidence="11">
    <location>
        <begin position="590"/>
        <end position="746"/>
    </location>
</feature>
<evidence type="ECO:0000256" key="8">
    <source>
        <dbReference type="ARBA" id="ARBA00022918"/>
    </source>
</evidence>
<dbReference type="GO" id="GO:0004523">
    <property type="term" value="F:RNA-DNA hybrid ribonuclease activity"/>
    <property type="evidence" value="ECO:0007669"/>
    <property type="project" value="UniProtKB-EC"/>
</dbReference>
<dbReference type="Gene3D" id="3.30.420.10">
    <property type="entry name" value="Ribonuclease H-like superfamily/Ribonuclease H"/>
    <property type="match status" value="2"/>
</dbReference>
<dbReference type="InterPro" id="IPR040903">
    <property type="entry name" value="SH3_11"/>
</dbReference>
<dbReference type="SUPFAM" id="SSF56672">
    <property type="entry name" value="DNA/RNA polymerases"/>
    <property type="match status" value="1"/>
</dbReference>
<dbReference type="InterPro" id="IPR041588">
    <property type="entry name" value="Integrase_H2C2"/>
</dbReference>
<dbReference type="InterPro" id="IPR043128">
    <property type="entry name" value="Rev_trsase/Diguanyl_cyclase"/>
</dbReference>
<dbReference type="InterPro" id="IPR050951">
    <property type="entry name" value="Retrovirus_Pol_polyprotein"/>
</dbReference>
<dbReference type="PROSITE" id="PS50878">
    <property type="entry name" value="RT_POL"/>
    <property type="match status" value="1"/>
</dbReference>
<gene>
    <name evidence="13" type="ORF">NDU88_009314</name>
</gene>
<dbReference type="EC" id="3.1.26.4" evidence="2"/>
<dbReference type="GO" id="GO:0003676">
    <property type="term" value="F:nucleic acid binding"/>
    <property type="evidence" value="ECO:0007669"/>
    <property type="project" value="InterPro"/>
</dbReference>
<evidence type="ECO:0000259" key="12">
    <source>
        <dbReference type="PROSITE" id="PS50994"/>
    </source>
</evidence>
<dbReference type="SUPFAM" id="SSF53098">
    <property type="entry name" value="Ribonuclease H-like"/>
    <property type="match status" value="2"/>
</dbReference>
<evidence type="ECO:0000256" key="3">
    <source>
        <dbReference type="ARBA" id="ARBA00022679"/>
    </source>
</evidence>
<reference evidence="13" key="1">
    <citation type="journal article" date="2022" name="bioRxiv">
        <title>Sequencing and chromosome-scale assembly of the giantPleurodeles waltlgenome.</title>
        <authorList>
            <person name="Brown T."/>
            <person name="Elewa A."/>
            <person name="Iarovenko S."/>
            <person name="Subramanian E."/>
            <person name="Araus A.J."/>
            <person name="Petzold A."/>
            <person name="Susuki M."/>
            <person name="Suzuki K.-i.T."/>
            <person name="Hayashi T."/>
            <person name="Toyoda A."/>
            <person name="Oliveira C."/>
            <person name="Osipova E."/>
            <person name="Leigh N.D."/>
            <person name="Simon A."/>
            <person name="Yun M.H."/>
        </authorList>
    </citation>
    <scope>NUCLEOTIDE SEQUENCE</scope>
    <source>
        <strain evidence="13">20211129_DDA</strain>
        <tissue evidence="13">Liver</tissue>
    </source>
</reference>
<accession>A0AAV7QU77</accession>
<dbReference type="Gene3D" id="3.10.10.10">
    <property type="entry name" value="HIV Type 1 Reverse Transcriptase, subunit A, domain 1"/>
    <property type="match status" value="1"/>
</dbReference>
<dbReference type="InterPro" id="IPR043502">
    <property type="entry name" value="DNA/RNA_pol_sf"/>
</dbReference>
<evidence type="ECO:0000256" key="7">
    <source>
        <dbReference type="ARBA" id="ARBA00022801"/>
    </source>
</evidence>
<dbReference type="PROSITE" id="PS50994">
    <property type="entry name" value="INTEGRASE"/>
    <property type="match status" value="1"/>
</dbReference>
<dbReference type="GO" id="GO:0003964">
    <property type="term" value="F:RNA-directed DNA polymerase activity"/>
    <property type="evidence" value="ECO:0007669"/>
    <property type="project" value="UniProtKB-KW"/>
</dbReference>
<organism evidence="13 14">
    <name type="scientific">Pleurodeles waltl</name>
    <name type="common">Iberian ribbed newt</name>
    <dbReference type="NCBI Taxonomy" id="8319"/>
    <lineage>
        <taxon>Eukaryota</taxon>
        <taxon>Metazoa</taxon>
        <taxon>Chordata</taxon>
        <taxon>Craniata</taxon>
        <taxon>Vertebrata</taxon>
        <taxon>Euteleostomi</taxon>
        <taxon>Amphibia</taxon>
        <taxon>Batrachia</taxon>
        <taxon>Caudata</taxon>
        <taxon>Salamandroidea</taxon>
        <taxon>Salamandridae</taxon>
        <taxon>Pleurodelinae</taxon>
        <taxon>Pleurodeles</taxon>
    </lineage>
</organism>
<evidence type="ECO:0000259" key="10">
    <source>
        <dbReference type="PROSITE" id="PS50878"/>
    </source>
</evidence>
<evidence type="ECO:0000256" key="1">
    <source>
        <dbReference type="ARBA" id="ARBA00010879"/>
    </source>
</evidence>
<dbReference type="Pfam" id="PF18103">
    <property type="entry name" value="SH3_11"/>
    <property type="match status" value="1"/>
</dbReference>
<protein>
    <recommendedName>
        <fullName evidence="9">Gypsy retrotransposon integrase-like protein 1</fullName>
        <ecNumber evidence="2">3.1.26.4</ecNumber>
    </recommendedName>
</protein>
<evidence type="ECO:0000313" key="13">
    <source>
        <dbReference type="EMBL" id="KAJ1143002.1"/>
    </source>
</evidence>
<feature type="domain" description="Reverse transcriptase" evidence="10">
    <location>
        <begin position="185"/>
        <end position="363"/>
    </location>
</feature>
<keyword evidence="3" id="KW-0808">Transferase</keyword>
<dbReference type="PANTHER" id="PTHR37984:SF5">
    <property type="entry name" value="PROTEIN NYNRIN-LIKE"/>
    <property type="match status" value="1"/>
</dbReference>
<evidence type="ECO:0000313" key="14">
    <source>
        <dbReference type="Proteomes" id="UP001066276"/>
    </source>
</evidence>
<dbReference type="Pfam" id="PF17917">
    <property type="entry name" value="RT_RNaseH"/>
    <property type="match status" value="1"/>
</dbReference>
<comment type="caution">
    <text evidence="13">The sequence shown here is derived from an EMBL/GenBank/DDBJ whole genome shotgun (WGS) entry which is preliminary data.</text>
</comment>
<comment type="similarity">
    <text evidence="1">Belongs to the beta type-B retroviral polymerase family. HERV class-II K(HML-2) pol subfamily.</text>
</comment>
<dbReference type="Gene3D" id="2.30.30.140">
    <property type="match status" value="1"/>
</dbReference>
<sequence>MPLKKRVLLTNKTWALALLDSTAEVTIVHRSLLEHLEAKATDDFIQVETADMRVSDPDQVYLVTLRLEGDIDRVVHAIFWDHMVKSYDVLLAEQDWPPDFVRDCPVGEEVIVPSFSPLVPRELAESYGKSWALAQAPALYRNNVGWDKQSPYHVIPIKGEPQPQPQYPIKFEARASVRKILTQLEYQGVIEPCVSPMNNPLFPVAKPDHSYRIVVDYRHLNSHTRTYAIQNSHSAALMNNIVRKKYKTTLDISNGFFCQNIAPESRDYTGFSAFGSQKKFCRLPQGYKNSPGLFSARVTELLHELDPEALSYVDDIYLTDDEILQHLSRVSRIVVGFADIGYKFNFKKSKIAFLSVIFLGYELSSEGKSLAPHFLEKCALLQPPNTVRKLQSLLGFLNFGRTYIPDYATRIKPLYELIRPNFSSRFWTIEHTHILRELQNDLLAVKHLHTRDNKTHLVIRVIPGALGFTYVTFNEGETVPIAYKSHLYSAAEQRFAQTEKILTAVQMAVIKERPLAQGQRIIVVSPIPALEAVTKASVPNSKALHPRWIQWATSLTATDVDYIFDPKLQTQEFLQYEIEYPVPAGTLPIDQYEVVMYTDGSAQPAVGTKQQYSAACAVVSGTMEGGVFCPRHTYTKTLGDCTAQLAELKALLLALEHAEPAIVTLLVCDSYYCVQSFNEYLHYWKMNGFRDSKGNTIKHKLLWGKVAGLKETLPKVHVVHTLGHQRVGIHVAGNTLADEAAKSAVAIATVAAVTRSSSKPDIEISAAIKATADGTPFPKGFPSKYSYCLSGALNVVVNIPGVGVRELPNKIERPRLISAAHEGVASAHAGVAATISLLQARYWWPGLYKETKQYVLCCDVCQQIKASSARRPQQTPLLISNRPLQCVYLDHCGPLTPDSAYKYILVAVDSCSRFVWVWPQRSADARTVIKDLRIFVDTFAVATFHSDQGPAFASKAFRDTMASLGVQLQFSSPFHPEGNSVVERLNRDLKQSLTARVIGTGRSWLAHLYGVQRALNNLPRRSLGGRTSYECLFGTRMYVPDLDGPGVEAADTPFDIIDRVTVLQDLQQFREDNSSASAASSGIKDEPVTPTGWIPRIGDLVREKVAVKKEFGPSYRAPVPVLGVSGTRTVILPPLQGAKGNRFVSIDNVKLQHVADSAQQTKRDTQ</sequence>
<dbReference type="Pfam" id="PF00075">
    <property type="entry name" value="RNase_H"/>
    <property type="match status" value="1"/>
</dbReference>
<dbReference type="InterPro" id="IPR012337">
    <property type="entry name" value="RNaseH-like_sf"/>
</dbReference>
<feature type="domain" description="Integrase catalytic" evidence="12">
    <location>
        <begin position="879"/>
        <end position="1036"/>
    </location>
</feature>
<proteinExistence type="inferred from homology"/>
<dbReference type="InterPro" id="IPR001584">
    <property type="entry name" value="Integrase_cat-core"/>
</dbReference>
<keyword evidence="8" id="KW-0695">RNA-directed DNA polymerase</keyword>